<proteinExistence type="predicted"/>
<dbReference type="InterPro" id="IPR007791">
    <property type="entry name" value="DjlA_N"/>
</dbReference>
<sequence length="121" mass="13685">MENIDLLHSVVSMLVADGQLPPQESEFLKGLCRRLNLSDAVLEDVFGKFEQGDAYVYLPQDEDERKQLLNYLIQAIVADGKVAPQERQLLEAVTRRLGISQNDFQDMLNVLLCTDSEDTTE</sequence>
<dbReference type="SUPFAM" id="SSF158682">
    <property type="entry name" value="TerB-like"/>
    <property type="match status" value="1"/>
</dbReference>
<dbReference type="Pfam" id="PF05099">
    <property type="entry name" value="TerB"/>
    <property type="match status" value="1"/>
</dbReference>
<reference evidence="2 3" key="1">
    <citation type="submission" date="2017-10" db="EMBL/GenBank/DDBJ databases">
        <title>Novel microbial diversity and functional potential in the marine mammal oral microbiome.</title>
        <authorList>
            <person name="Dudek N.K."/>
            <person name="Sun C.L."/>
            <person name="Burstein D."/>
            <person name="Kantor R.S."/>
            <person name="Aliaga Goltsman D.S."/>
            <person name="Bik E.M."/>
            <person name="Thomas B.C."/>
            <person name="Banfield J.F."/>
            <person name="Relman D.A."/>
        </authorList>
    </citation>
    <scope>NUCLEOTIDE SEQUENCE [LARGE SCALE GENOMIC DNA]</scope>
    <source>
        <strain evidence="2">DOLZORAL124_49_17</strain>
    </source>
</reference>
<evidence type="ECO:0000259" key="1">
    <source>
        <dbReference type="Pfam" id="PF05099"/>
    </source>
</evidence>
<dbReference type="InterPro" id="IPR029024">
    <property type="entry name" value="TerB-like"/>
</dbReference>
<evidence type="ECO:0000313" key="2">
    <source>
        <dbReference type="EMBL" id="PID58278.1"/>
    </source>
</evidence>
<dbReference type="AlphaFoldDB" id="A0A2G6E927"/>
<feature type="domain" description="Co-chaperone DjlA N-terminal" evidence="1">
    <location>
        <begin position="61"/>
        <end position="107"/>
    </location>
</feature>
<dbReference type="Gene3D" id="1.10.3680.10">
    <property type="entry name" value="TerB-like"/>
    <property type="match status" value="1"/>
</dbReference>
<dbReference type="Proteomes" id="UP000229740">
    <property type="component" value="Unassembled WGS sequence"/>
</dbReference>
<dbReference type="EMBL" id="PDPS01000023">
    <property type="protein sequence ID" value="PID58278.1"/>
    <property type="molecule type" value="Genomic_DNA"/>
</dbReference>
<evidence type="ECO:0000313" key="3">
    <source>
        <dbReference type="Proteomes" id="UP000229740"/>
    </source>
</evidence>
<comment type="caution">
    <text evidence="2">The sequence shown here is derived from an EMBL/GenBank/DDBJ whole genome shotgun (WGS) entry which is preliminary data.</text>
</comment>
<organism evidence="2 3">
    <name type="scientific">candidate division KSB3 bacterium</name>
    <dbReference type="NCBI Taxonomy" id="2044937"/>
    <lineage>
        <taxon>Bacteria</taxon>
        <taxon>candidate division KSB3</taxon>
    </lineage>
</organism>
<gene>
    <name evidence="2" type="ORF">CSB45_04210</name>
</gene>
<name>A0A2G6E927_9BACT</name>
<accession>A0A2G6E927</accession>
<protein>
    <recommendedName>
        <fullName evidence="1">Co-chaperone DjlA N-terminal domain-containing protein</fullName>
    </recommendedName>
</protein>